<gene>
    <name evidence="2" type="ORF">RJ641_018836</name>
</gene>
<proteinExistence type="predicted"/>
<dbReference type="SUPFAM" id="SSF48403">
    <property type="entry name" value="Ankyrin repeat"/>
    <property type="match status" value="1"/>
</dbReference>
<dbReference type="AlphaFoldDB" id="A0AAN8YXK8"/>
<organism evidence="2 3">
    <name type="scientific">Dillenia turbinata</name>
    <dbReference type="NCBI Taxonomy" id="194707"/>
    <lineage>
        <taxon>Eukaryota</taxon>
        <taxon>Viridiplantae</taxon>
        <taxon>Streptophyta</taxon>
        <taxon>Embryophyta</taxon>
        <taxon>Tracheophyta</taxon>
        <taxon>Spermatophyta</taxon>
        <taxon>Magnoliopsida</taxon>
        <taxon>eudicotyledons</taxon>
        <taxon>Gunneridae</taxon>
        <taxon>Pentapetalae</taxon>
        <taxon>Dilleniales</taxon>
        <taxon>Dilleniaceae</taxon>
        <taxon>Dillenia</taxon>
    </lineage>
</organism>
<reference evidence="2 3" key="1">
    <citation type="submission" date="2023-12" db="EMBL/GenBank/DDBJ databases">
        <title>A high-quality genome assembly for Dillenia turbinata (Dilleniales).</title>
        <authorList>
            <person name="Chanderbali A."/>
        </authorList>
    </citation>
    <scope>NUCLEOTIDE SEQUENCE [LARGE SCALE GENOMIC DNA]</scope>
    <source>
        <strain evidence="2">LSX21</strain>
        <tissue evidence="2">Leaf</tissue>
    </source>
</reference>
<dbReference type="InterPro" id="IPR021789">
    <property type="entry name" value="KHA_dom"/>
</dbReference>
<dbReference type="EMBL" id="JBAMMX010000024">
    <property type="protein sequence ID" value="KAK6915975.1"/>
    <property type="molecule type" value="Genomic_DNA"/>
</dbReference>
<sequence length="100" mass="11210">MKELLRHGLNVDSKDHQGSIAIQIAVKENHLEMVNLGEIGHRITVVDPTSFVEHNSVAVEDFGFDEINAMITDEGAQIESLEVIRDNDKLFIVEDPRTLT</sequence>
<dbReference type="InterPro" id="IPR036770">
    <property type="entry name" value="Ankyrin_rpt-contain_sf"/>
</dbReference>
<feature type="domain" description="KHA" evidence="1">
    <location>
        <begin position="23"/>
        <end position="100"/>
    </location>
</feature>
<evidence type="ECO:0000259" key="1">
    <source>
        <dbReference type="PROSITE" id="PS51490"/>
    </source>
</evidence>
<evidence type="ECO:0000313" key="2">
    <source>
        <dbReference type="EMBL" id="KAK6915975.1"/>
    </source>
</evidence>
<evidence type="ECO:0000313" key="3">
    <source>
        <dbReference type="Proteomes" id="UP001370490"/>
    </source>
</evidence>
<name>A0AAN8YXK8_9MAGN</name>
<accession>A0AAN8YXK8</accession>
<dbReference type="Pfam" id="PF11834">
    <property type="entry name" value="KHA"/>
    <property type="match status" value="1"/>
</dbReference>
<dbReference type="Proteomes" id="UP001370490">
    <property type="component" value="Unassembled WGS sequence"/>
</dbReference>
<keyword evidence="3" id="KW-1185">Reference proteome</keyword>
<comment type="caution">
    <text evidence="2">The sequence shown here is derived from an EMBL/GenBank/DDBJ whole genome shotgun (WGS) entry which is preliminary data.</text>
</comment>
<dbReference type="Gene3D" id="1.25.40.20">
    <property type="entry name" value="Ankyrin repeat-containing domain"/>
    <property type="match status" value="1"/>
</dbReference>
<protein>
    <submittedName>
        <fullName evidence="2">KHA domain</fullName>
    </submittedName>
</protein>
<dbReference type="PROSITE" id="PS51490">
    <property type="entry name" value="KHA"/>
    <property type="match status" value="1"/>
</dbReference>